<protein>
    <submittedName>
        <fullName evidence="7 8">Interleukin-1 receptor type 2-like isoform X1</fullName>
    </submittedName>
</protein>
<keyword evidence="1" id="KW-1015">Disulfide bond</keyword>
<keyword evidence="4" id="KW-0732">Signal</keyword>
<evidence type="ECO:0000256" key="4">
    <source>
        <dbReference type="SAM" id="SignalP"/>
    </source>
</evidence>
<dbReference type="Proteomes" id="UP000515150">
    <property type="component" value="Chromosome 21"/>
</dbReference>
<feature type="domain" description="Ig-like" evidence="5">
    <location>
        <begin position="242"/>
        <end position="394"/>
    </location>
</feature>
<evidence type="ECO:0000313" key="8">
    <source>
        <dbReference type="RefSeq" id="XP_055361162.1"/>
    </source>
</evidence>
<dbReference type="InterPro" id="IPR036179">
    <property type="entry name" value="Ig-like_dom_sf"/>
</dbReference>
<dbReference type="RefSeq" id="XP_055361161.1">
    <property type="nucleotide sequence ID" value="XM_055505186.1"/>
</dbReference>
<dbReference type="SMART" id="SM00409">
    <property type="entry name" value="IG"/>
    <property type="match status" value="3"/>
</dbReference>
<feature type="signal peptide" evidence="4">
    <location>
        <begin position="1"/>
        <end position="26"/>
    </location>
</feature>
<dbReference type="Gene3D" id="2.60.40.10">
    <property type="entry name" value="Immunoglobulins"/>
    <property type="match status" value="3"/>
</dbReference>
<dbReference type="PANTHER" id="PTHR11890:SF26">
    <property type="entry name" value="INTERLEUKIN-1 RECEPTOR TYPE 1"/>
    <property type="match status" value="1"/>
</dbReference>
<sequence>MLGRSQLMDACRLLLTIFVMASPSESMEIQDWVQDQPLCEDCDMESFLLLEGEAFYSVPYIVKYLKQPLNVTWYKNAPKVEFISADVKDRVHYQDSALFLLDLVPEDSGVYVGRLVEPSGQCSNAFLNVTVFKTSYKNNSDVFYGKIQTSDMNQKVSCPQGVEKTCDDLKGNFTWYKNFTLIQGEHNPNLWIMKATRRDQGIYTCVCNFTYNNRTHISSGCRLLSVKESGGGASYNIMILSPTSEKQICDEGAKLKLSCSVFCGNNVDICEARWYINGKRIDHMDGYNQSTVMLVEPSGQCSNAFLNVKMSYKNNSNVFYGKIQTSDTNQKVSCPQIVKKTCDDLKGNFTWYKNFTLIQGEHNPNLWIMKATRRDQGIYTCVCSFTYNNRTHISSGSRLLSVKGGAPHVPPTGGVGLVHFLLFVHTPASVAVIFRVGRRSQLQYNDPLSNQREANM</sequence>
<evidence type="ECO:0000256" key="3">
    <source>
        <dbReference type="ARBA" id="ARBA00023319"/>
    </source>
</evidence>
<dbReference type="InterPro" id="IPR013783">
    <property type="entry name" value="Ig-like_fold"/>
</dbReference>
<dbReference type="OrthoDB" id="6132459at2759"/>
<keyword evidence="3" id="KW-0393">Immunoglobulin domain</keyword>
<dbReference type="AlphaFoldDB" id="A0A9W2XHI5"/>
<keyword evidence="6" id="KW-1185">Reference proteome</keyword>
<accession>A0A9W2XHI5</accession>
<proteinExistence type="predicted"/>
<feature type="chain" id="PRO_5044702211" evidence="4">
    <location>
        <begin position="27"/>
        <end position="456"/>
    </location>
</feature>
<dbReference type="InterPro" id="IPR007110">
    <property type="entry name" value="Ig-like_dom"/>
</dbReference>
<evidence type="ECO:0000313" key="6">
    <source>
        <dbReference type="Proteomes" id="UP000515150"/>
    </source>
</evidence>
<gene>
    <name evidence="7 8" type="primary">LOC114847514</name>
</gene>
<evidence type="ECO:0000259" key="5">
    <source>
        <dbReference type="PROSITE" id="PS50835"/>
    </source>
</evidence>
<evidence type="ECO:0000313" key="7">
    <source>
        <dbReference type="RefSeq" id="XP_055361161.1"/>
    </source>
</evidence>
<keyword evidence="2" id="KW-0325">Glycoprotein</keyword>
<dbReference type="RefSeq" id="XP_055361162.1">
    <property type="nucleotide sequence ID" value="XM_055505187.1"/>
</dbReference>
<dbReference type="InterPro" id="IPR003599">
    <property type="entry name" value="Ig_sub"/>
</dbReference>
<dbReference type="GeneID" id="114847514"/>
<dbReference type="PANTHER" id="PTHR11890">
    <property type="entry name" value="INTERLEUKIN-1 RECEPTOR FAMILY MEMBER"/>
    <property type="match status" value="1"/>
</dbReference>
<organism evidence="6 8">
    <name type="scientific">Betta splendens</name>
    <name type="common">Siamese fighting fish</name>
    <dbReference type="NCBI Taxonomy" id="158456"/>
    <lineage>
        <taxon>Eukaryota</taxon>
        <taxon>Metazoa</taxon>
        <taxon>Chordata</taxon>
        <taxon>Craniata</taxon>
        <taxon>Vertebrata</taxon>
        <taxon>Euteleostomi</taxon>
        <taxon>Actinopterygii</taxon>
        <taxon>Neopterygii</taxon>
        <taxon>Teleostei</taxon>
        <taxon>Neoteleostei</taxon>
        <taxon>Acanthomorphata</taxon>
        <taxon>Anabantaria</taxon>
        <taxon>Anabantiformes</taxon>
        <taxon>Anabantoidei</taxon>
        <taxon>Osphronemidae</taxon>
        <taxon>Betta</taxon>
    </lineage>
</organism>
<reference evidence="7 8" key="1">
    <citation type="submission" date="2025-04" db="UniProtKB">
        <authorList>
            <consortium name="RefSeq"/>
        </authorList>
    </citation>
    <scope>IDENTIFICATION</scope>
</reference>
<evidence type="ECO:0000256" key="1">
    <source>
        <dbReference type="ARBA" id="ARBA00023157"/>
    </source>
</evidence>
<evidence type="ECO:0000256" key="2">
    <source>
        <dbReference type="ARBA" id="ARBA00023180"/>
    </source>
</evidence>
<dbReference type="PROSITE" id="PS50835">
    <property type="entry name" value="IG_LIKE"/>
    <property type="match status" value="1"/>
</dbReference>
<dbReference type="SUPFAM" id="SSF48726">
    <property type="entry name" value="Immunoglobulin"/>
    <property type="match status" value="3"/>
</dbReference>
<name>A0A9W2XHI5_BETSP</name>
<dbReference type="InterPro" id="IPR015621">
    <property type="entry name" value="IL-1_rcpt_fam"/>
</dbReference>